<keyword evidence="2" id="KW-0812">Transmembrane</keyword>
<sequence length="1050" mass="105726">MAAAEAADAERPGPAPGARAGASAGGDPPGPLPPICETRGSGGLGGAVSGGGGAADGASDTEVPEPPAAVAVAEAGDGGGSAAAAAPPPAPPSPGTAFHHGSPAHSPSPPPSRTSPPAFVPSPSRRLSTTATITAKSGHVTLVQLPPADVAASRAQLPPEYDSRCFLLGLRMVAAAAAFVLATAAAAAALVAAVGWRPLLLLAAAGEVAFLAYYPRLYRHLDQQPSGRHAPEKHDGLAAFNRLLQACRQFRHRIDPASYLSTWFCGADPRLIRRENIAELMAYGFWYTSSDQMRANGQGPLLESCVDALAETFNLVDLQPGRTPGLAAMHHLWEPLKASYRPLILYGITELVALLTRALLLAAGCRTWQDRASGMLVVASGLPGPGAAGAGAGQAPPSPPRLLRRMPTWVGARAGGTAGGHVASTTSPVVLLHGVGLGLLPYINLVRCLLAAGLPLLAVEYKHVAMRLCSVVPSADDISNAVVRLMGEQGVDQACLVAHSYGTFVASRLAQVHPKRLQSLALLDPGGAWAGPGPGLGRVRCASGEQPRVGPEDQGVQGSRGMFLPHLLSSFFYRPPRTTDLRSWIEDNLVAFISKDLHCAAAMCRRFYWSDLNLWPQDLPGRTLVALAGRDQLMDVEAVLDFVRSYASKVLFNPHHSHAQMLGDPGWQQQIVADISAMASAGGGAAGAQEVRRRLTHTIGSCPSVATSPSSGGGGSLAAALGGTLSTMHSRRWQPPPGMDLAEELVEAGSSGAVSAAVTAPVGGGGGGGGLPSTMEVDEVSDAGIEAFAALLRQQIGRPPSPAEVTGTAASAATEPAAEPAGPEVAEAPLGPTEPALPTAAAAAAAAAAALPYAPTIRRRRTATTPAMVTPPPPAGAAAAVETPSAADVAIAAGARASLPGAPGVPAMGSADDSSNRMSRGGSRGLGAFLSMRGRPPAAAAATAAAEPPPLPTATTVAPGFGGLGAEFAGVRRLMTIGTQPTPADLRALELFSAGLNRAVLLRDPSGPVGSPLGPAAGPGPTAVAGRGSASDGGAPAAGGGGGLPGVVKG</sequence>
<dbReference type="EMBL" id="JAEHOE010000098">
    <property type="protein sequence ID" value="KAG2487353.1"/>
    <property type="molecule type" value="Genomic_DNA"/>
</dbReference>
<dbReference type="InterPro" id="IPR000073">
    <property type="entry name" value="AB_hydrolase_1"/>
</dbReference>
<protein>
    <recommendedName>
        <fullName evidence="3">AB hydrolase-1 domain-containing protein</fullName>
    </recommendedName>
</protein>
<feature type="compositionally biased region" description="Low complexity" evidence="1">
    <location>
        <begin position="1010"/>
        <end position="1035"/>
    </location>
</feature>
<feature type="region of interest" description="Disordered" evidence="1">
    <location>
        <begin position="796"/>
        <end position="826"/>
    </location>
</feature>
<comment type="caution">
    <text evidence="4">The sequence shown here is derived from an EMBL/GenBank/DDBJ whole genome shotgun (WGS) entry which is preliminary data.</text>
</comment>
<feature type="region of interest" description="Disordered" evidence="1">
    <location>
        <begin position="1010"/>
        <end position="1050"/>
    </location>
</feature>
<keyword evidence="5" id="KW-1185">Reference proteome</keyword>
<evidence type="ECO:0000256" key="1">
    <source>
        <dbReference type="SAM" id="MobiDB-lite"/>
    </source>
</evidence>
<feature type="domain" description="AB hydrolase-1" evidence="3">
    <location>
        <begin position="429"/>
        <end position="658"/>
    </location>
</feature>
<dbReference type="InterPro" id="IPR029058">
    <property type="entry name" value="AB_hydrolase_fold"/>
</dbReference>
<evidence type="ECO:0000313" key="5">
    <source>
        <dbReference type="Proteomes" id="UP000612055"/>
    </source>
</evidence>
<feature type="region of interest" description="Disordered" evidence="1">
    <location>
        <begin position="1"/>
        <end position="125"/>
    </location>
</feature>
<gene>
    <name evidence="4" type="ORF">HYH03_014066</name>
</gene>
<feature type="compositionally biased region" description="Low complexity" evidence="1">
    <location>
        <begin position="16"/>
        <end position="26"/>
    </location>
</feature>
<dbReference type="Proteomes" id="UP000612055">
    <property type="component" value="Unassembled WGS sequence"/>
</dbReference>
<name>A0A835XNK7_9CHLO</name>
<feature type="transmembrane region" description="Helical" evidence="2">
    <location>
        <begin position="173"/>
        <end position="193"/>
    </location>
</feature>
<reference evidence="4" key="1">
    <citation type="journal article" date="2020" name="bioRxiv">
        <title>Comparative genomics of Chlamydomonas.</title>
        <authorList>
            <person name="Craig R.J."/>
            <person name="Hasan A.R."/>
            <person name="Ness R.W."/>
            <person name="Keightley P.D."/>
        </authorList>
    </citation>
    <scope>NUCLEOTIDE SEQUENCE</scope>
    <source>
        <strain evidence="4">CCAP 11/70</strain>
    </source>
</reference>
<feature type="compositionally biased region" description="Pro residues" evidence="1">
    <location>
        <begin position="106"/>
        <end position="120"/>
    </location>
</feature>
<accession>A0A835XNK7</accession>
<keyword evidence="2" id="KW-1133">Transmembrane helix</keyword>
<feature type="compositionally biased region" description="Gly residues" evidence="1">
    <location>
        <begin position="40"/>
        <end position="55"/>
    </location>
</feature>
<feature type="compositionally biased region" description="Low complexity" evidence="1">
    <location>
        <begin position="806"/>
        <end position="826"/>
    </location>
</feature>
<evidence type="ECO:0000259" key="3">
    <source>
        <dbReference type="Pfam" id="PF12697"/>
    </source>
</evidence>
<evidence type="ECO:0000313" key="4">
    <source>
        <dbReference type="EMBL" id="KAG2487353.1"/>
    </source>
</evidence>
<dbReference type="SUPFAM" id="SSF53474">
    <property type="entry name" value="alpha/beta-Hydrolases"/>
    <property type="match status" value="1"/>
</dbReference>
<keyword evidence="2" id="KW-0472">Membrane</keyword>
<dbReference type="OrthoDB" id="2017000at2759"/>
<dbReference type="PANTHER" id="PTHR37471:SF1">
    <property type="entry name" value="AB HYDROLASE-1 DOMAIN-CONTAINING PROTEIN"/>
    <property type="match status" value="1"/>
</dbReference>
<evidence type="ECO:0000256" key="2">
    <source>
        <dbReference type="SAM" id="Phobius"/>
    </source>
</evidence>
<dbReference type="PANTHER" id="PTHR37471">
    <property type="entry name" value="UNNAMED PRODUCT"/>
    <property type="match status" value="1"/>
</dbReference>
<feature type="compositionally biased region" description="Gly residues" evidence="1">
    <location>
        <begin position="1036"/>
        <end position="1050"/>
    </location>
</feature>
<dbReference type="Pfam" id="PF12697">
    <property type="entry name" value="Abhydrolase_6"/>
    <property type="match status" value="1"/>
</dbReference>
<dbReference type="Gene3D" id="3.40.50.1820">
    <property type="entry name" value="alpha/beta hydrolase"/>
    <property type="match status" value="1"/>
</dbReference>
<dbReference type="AlphaFoldDB" id="A0A835XNK7"/>
<organism evidence="4 5">
    <name type="scientific">Edaphochlamys debaryana</name>
    <dbReference type="NCBI Taxonomy" id="47281"/>
    <lineage>
        <taxon>Eukaryota</taxon>
        <taxon>Viridiplantae</taxon>
        <taxon>Chlorophyta</taxon>
        <taxon>core chlorophytes</taxon>
        <taxon>Chlorophyceae</taxon>
        <taxon>CS clade</taxon>
        <taxon>Chlamydomonadales</taxon>
        <taxon>Chlamydomonadales incertae sedis</taxon>
        <taxon>Edaphochlamys</taxon>
    </lineage>
</organism>
<proteinExistence type="predicted"/>